<name>A0ABS6IGF3_9HYPH</name>
<organism evidence="1 2">
    <name type="scientific">Reyranella humidisoli</name>
    <dbReference type="NCBI Taxonomy" id="2849149"/>
    <lineage>
        <taxon>Bacteria</taxon>
        <taxon>Pseudomonadati</taxon>
        <taxon>Pseudomonadota</taxon>
        <taxon>Alphaproteobacteria</taxon>
        <taxon>Hyphomicrobiales</taxon>
        <taxon>Reyranellaceae</taxon>
        <taxon>Reyranella</taxon>
    </lineage>
</organism>
<comment type="caution">
    <text evidence="1">The sequence shown here is derived from an EMBL/GenBank/DDBJ whole genome shotgun (WGS) entry which is preliminary data.</text>
</comment>
<proteinExistence type="predicted"/>
<dbReference type="EMBL" id="JAHOPB010000001">
    <property type="protein sequence ID" value="MBU8873676.1"/>
    <property type="molecule type" value="Genomic_DNA"/>
</dbReference>
<dbReference type="RefSeq" id="WP_216958051.1">
    <property type="nucleotide sequence ID" value="NZ_JAHOPB010000001.1"/>
</dbReference>
<evidence type="ECO:0000313" key="2">
    <source>
        <dbReference type="Proteomes" id="UP000727907"/>
    </source>
</evidence>
<evidence type="ECO:0008006" key="3">
    <source>
        <dbReference type="Google" id="ProtNLM"/>
    </source>
</evidence>
<keyword evidence="2" id="KW-1185">Reference proteome</keyword>
<evidence type="ECO:0000313" key="1">
    <source>
        <dbReference type="EMBL" id="MBU8873676.1"/>
    </source>
</evidence>
<protein>
    <recommendedName>
        <fullName evidence="3">Core-binding (CB) domain-containing protein</fullName>
    </recommendedName>
</protein>
<accession>A0ABS6IGF3</accession>
<dbReference type="Proteomes" id="UP000727907">
    <property type="component" value="Unassembled WGS sequence"/>
</dbReference>
<gene>
    <name evidence="1" type="ORF">KQ910_07865</name>
</gene>
<sequence length="197" mass="22804">MKRVVERGRKAEHVDNIRLWGDHIMRFFGAETPFRSLTQARIDEYALHVSIETVRKWLGGSRKPTAADLGNPELWRDTGKLRSKRQVNNYLKHLQRLIDVAAKVRDPVTRAPVLSQDPPLEIELEKVARRKPRPMTDRELADRRAHLTPWAADAAELSRLFGFRASEALKVERKHIDREAKGLFFREETKSGNDEHA</sequence>
<reference evidence="1 2" key="1">
    <citation type="submission" date="2021-06" db="EMBL/GenBank/DDBJ databases">
        <authorList>
            <person name="Lee D.H."/>
        </authorList>
    </citation>
    <scope>NUCLEOTIDE SEQUENCE [LARGE SCALE GENOMIC DNA]</scope>
    <source>
        <strain evidence="1 2">MMS21-HV4-11</strain>
    </source>
</reference>